<feature type="region of interest" description="Disordered" evidence="1">
    <location>
        <begin position="292"/>
        <end position="311"/>
    </location>
</feature>
<dbReference type="OrthoDB" id="6194673at2759"/>
<feature type="compositionally biased region" description="Low complexity" evidence="1">
    <location>
        <begin position="294"/>
        <end position="303"/>
    </location>
</feature>
<dbReference type="GeneID" id="111105875"/>
<keyword evidence="3" id="KW-0732">Signal</keyword>
<name>A0A8B8AZ50_CRAVI</name>
<dbReference type="Proteomes" id="UP000694844">
    <property type="component" value="Chromosome 8"/>
</dbReference>
<feature type="signal peptide" evidence="3">
    <location>
        <begin position="1"/>
        <end position="23"/>
    </location>
</feature>
<dbReference type="AlphaFoldDB" id="A0A8B8AZ50"/>
<gene>
    <name evidence="5" type="primary">LOC111105875</name>
</gene>
<keyword evidence="4" id="KW-1185">Reference proteome</keyword>
<feature type="chain" id="PRO_5034989129" evidence="3">
    <location>
        <begin position="24"/>
        <end position="325"/>
    </location>
</feature>
<dbReference type="RefSeq" id="XP_022296038.1">
    <property type="nucleotide sequence ID" value="XM_022440330.1"/>
</dbReference>
<feature type="transmembrane region" description="Helical" evidence="2">
    <location>
        <begin position="141"/>
        <end position="164"/>
    </location>
</feature>
<dbReference type="KEGG" id="cvn:111105875"/>
<sequence>MPFNNGFAAYVGFIYTLMVAVHSAKCFESEMCLEQALTIHAVMKQKDCPYTLLNADTAYKRCSVLCKGTYTTKNERYDDNKTHCVGFSIRFNLDNKYPTKLRDFPCGISRCILEVIDFECVNETLINRNHGRGTAKCTDPLITVVASLIGAVVGCGLGICGFIITKRVRKNHLRLQPQVVFYQPRYGESDAISGGQDIQIGNTMESEYADIEDAIKMIAKGIQVPSYKEDSSSETRSRENVYHHLSLIENPRGEHSDLLSNVSIPNSFTEDIKSCRNGSPSIKSVVINAEKVSSKSNRSSKVSPTGSDSSDKYYALEQDYLVPIS</sequence>
<keyword evidence="2" id="KW-0472">Membrane</keyword>
<evidence type="ECO:0000256" key="2">
    <source>
        <dbReference type="SAM" id="Phobius"/>
    </source>
</evidence>
<keyword evidence="2" id="KW-0812">Transmembrane</keyword>
<evidence type="ECO:0000256" key="1">
    <source>
        <dbReference type="SAM" id="MobiDB-lite"/>
    </source>
</evidence>
<proteinExistence type="predicted"/>
<evidence type="ECO:0000256" key="3">
    <source>
        <dbReference type="SAM" id="SignalP"/>
    </source>
</evidence>
<organism evidence="4 5">
    <name type="scientific">Crassostrea virginica</name>
    <name type="common">Eastern oyster</name>
    <dbReference type="NCBI Taxonomy" id="6565"/>
    <lineage>
        <taxon>Eukaryota</taxon>
        <taxon>Metazoa</taxon>
        <taxon>Spiralia</taxon>
        <taxon>Lophotrochozoa</taxon>
        <taxon>Mollusca</taxon>
        <taxon>Bivalvia</taxon>
        <taxon>Autobranchia</taxon>
        <taxon>Pteriomorphia</taxon>
        <taxon>Ostreida</taxon>
        <taxon>Ostreoidea</taxon>
        <taxon>Ostreidae</taxon>
        <taxon>Crassostrea</taxon>
    </lineage>
</organism>
<reference evidence="5" key="1">
    <citation type="submission" date="2025-08" db="UniProtKB">
        <authorList>
            <consortium name="RefSeq"/>
        </authorList>
    </citation>
    <scope>IDENTIFICATION</scope>
    <source>
        <tissue evidence="5">Whole sample</tissue>
    </source>
</reference>
<keyword evidence="2" id="KW-1133">Transmembrane helix</keyword>
<evidence type="ECO:0000313" key="5">
    <source>
        <dbReference type="RefSeq" id="XP_022296038.1"/>
    </source>
</evidence>
<accession>A0A8B8AZ50</accession>
<evidence type="ECO:0000313" key="4">
    <source>
        <dbReference type="Proteomes" id="UP000694844"/>
    </source>
</evidence>
<protein>
    <submittedName>
        <fullName evidence="5">Uncharacterized protein LOC111105875</fullName>
    </submittedName>
</protein>